<evidence type="ECO:0000256" key="3">
    <source>
        <dbReference type="ARBA" id="ARBA00023002"/>
    </source>
</evidence>
<evidence type="ECO:0000256" key="6">
    <source>
        <dbReference type="SAM" id="MobiDB-lite"/>
    </source>
</evidence>
<dbReference type="GO" id="GO:0046872">
    <property type="term" value="F:metal ion binding"/>
    <property type="evidence" value="ECO:0007669"/>
    <property type="project" value="UniProtKB-KW"/>
</dbReference>
<organism evidence="8 9">
    <name type="scientific">Geodia barretti</name>
    <name type="common">Barrett's horny sponge</name>
    <dbReference type="NCBI Taxonomy" id="519541"/>
    <lineage>
        <taxon>Eukaryota</taxon>
        <taxon>Metazoa</taxon>
        <taxon>Porifera</taxon>
        <taxon>Demospongiae</taxon>
        <taxon>Heteroscleromorpha</taxon>
        <taxon>Tetractinellida</taxon>
        <taxon>Astrophorina</taxon>
        <taxon>Geodiidae</taxon>
        <taxon>Geodia</taxon>
    </lineage>
</organism>
<keyword evidence="4" id="KW-0408">Iron</keyword>
<feature type="region of interest" description="Disordered" evidence="6">
    <location>
        <begin position="64"/>
        <end position="111"/>
    </location>
</feature>
<dbReference type="GO" id="GO:0016491">
    <property type="term" value="F:oxidoreductase activity"/>
    <property type="evidence" value="ECO:0007669"/>
    <property type="project" value="UniProtKB-KW"/>
</dbReference>
<evidence type="ECO:0000256" key="5">
    <source>
        <dbReference type="ARBA" id="ARBA00023014"/>
    </source>
</evidence>
<dbReference type="PANTHER" id="PTHR44379">
    <property type="entry name" value="OXIDOREDUCTASE WITH IRON-SULFUR SUBUNIT"/>
    <property type="match status" value="1"/>
</dbReference>
<accession>A0AA35S246</accession>
<dbReference type="InterPro" id="IPR002888">
    <property type="entry name" value="2Fe-2S-bd"/>
</dbReference>
<dbReference type="InterPro" id="IPR051452">
    <property type="entry name" value="Diverse_Oxidoreductases"/>
</dbReference>
<feature type="region of interest" description="Disordered" evidence="6">
    <location>
        <begin position="278"/>
        <end position="307"/>
    </location>
</feature>
<evidence type="ECO:0000256" key="4">
    <source>
        <dbReference type="ARBA" id="ARBA00023004"/>
    </source>
</evidence>
<keyword evidence="2" id="KW-0479">Metal-binding</keyword>
<dbReference type="Gene3D" id="3.10.20.30">
    <property type="match status" value="1"/>
</dbReference>
<evidence type="ECO:0000313" key="8">
    <source>
        <dbReference type="EMBL" id="CAI8021854.1"/>
    </source>
</evidence>
<evidence type="ECO:0000256" key="1">
    <source>
        <dbReference type="ARBA" id="ARBA00022714"/>
    </source>
</evidence>
<dbReference type="PROSITE" id="PS51085">
    <property type="entry name" value="2FE2S_FER_2"/>
    <property type="match status" value="1"/>
</dbReference>
<proteinExistence type="predicted"/>
<dbReference type="Pfam" id="PF00111">
    <property type="entry name" value="Fer2"/>
    <property type="match status" value="1"/>
</dbReference>
<dbReference type="SUPFAM" id="SSF47741">
    <property type="entry name" value="CO dehydrogenase ISP C-domain like"/>
    <property type="match status" value="1"/>
</dbReference>
<comment type="caution">
    <text evidence="8">The sequence shown here is derived from an EMBL/GenBank/DDBJ whole genome shotgun (WGS) entry which is preliminary data.</text>
</comment>
<evidence type="ECO:0000313" key="9">
    <source>
        <dbReference type="Proteomes" id="UP001174909"/>
    </source>
</evidence>
<dbReference type="FunFam" id="3.10.20.30:FF:000020">
    <property type="entry name" value="Xanthine dehydrogenase iron-sulfur subunit"/>
    <property type="match status" value="1"/>
</dbReference>
<dbReference type="EMBL" id="CASHTH010001918">
    <property type="protein sequence ID" value="CAI8021854.1"/>
    <property type="molecule type" value="Genomic_DNA"/>
</dbReference>
<keyword evidence="1" id="KW-0001">2Fe-2S</keyword>
<dbReference type="InterPro" id="IPR036010">
    <property type="entry name" value="2Fe-2S_ferredoxin-like_sf"/>
</dbReference>
<dbReference type="SUPFAM" id="SSF54292">
    <property type="entry name" value="2Fe-2S ferredoxin-like"/>
    <property type="match status" value="1"/>
</dbReference>
<dbReference type="Gene3D" id="1.10.150.120">
    <property type="entry name" value="[2Fe-2S]-binding domain"/>
    <property type="match status" value="1"/>
</dbReference>
<name>A0AA35S246_GEOBA</name>
<evidence type="ECO:0000256" key="2">
    <source>
        <dbReference type="ARBA" id="ARBA00022723"/>
    </source>
</evidence>
<feature type="compositionally biased region" description="Basic and acidic residues" evidence="6">
    <location>
        <begin position="1"/>
        <end position="11"/>
    </location>
</feature>
<protein>
    <submittedName>
        <fullName evidence="8">Glyceraldehyde dehydrogenase small chain</fullName>
    </submittedName>
</protein>
<keyword evidence="3" id="KW-0560">Oxidoreductase</keyword>
<dbReference type="InterPro" id="IPR036884">
    <property type="entry name" value="2Fe-2S-bd_dom_sf"/>
</dbReference>
<dbReference type="InterPro" id="IPR001041">
    <property type="entry name" value="2Fe-2S_ferredoxin-type"/>
</dbReference>
<feature type="domain" description="2Fe-2S ferredoxin-type" evidence="7">
    <location>
        <begin position="137"/>
        <end position="213"/>
    </location>
</feature>
<feature type="compositionally biased region" description="Basic residues" evidence="6">
    <location>
        <begin position="67"/>
        <end position="80"/>
    </location>
</feature>
<feature type="compositionally biased region" description="Basic and acidic residues" evidence="6">
    <location>
        <begin position="30"/>
        <end position="39"/>
    </location>
</feature>
<dbReference type="Pfam" id="PF01799">
    <property type="entry name" value="Fer2_2"/>
    <property type="match status" value="1"/>
</dbReference>
<dbReference type="GO" id="GO:0051537">
    <property type="term" value="F:2 iron, 2 sulfur cluster binding"/>
    <property type="evidence" value="ECO:0007669"/>
    <property type="project" value="UniProtKB-KW"/>
</dbReference>
<feature type="region of interest" description="Disordered" evidence="6">
    <location>
        <begin position="1"/>
        <end position="50"/>
    </location>
</feature>
<dbReference type="PANTHER" id="PTHR44379:SF5">
    <property type="entry name" value="OXIDOREDUCTASE WITH IRON-SULFUR SUBUNIT"/>
    <property type="match status" value="1"/>
</dbReference>
<dbReference type="InterPro" id="IPR012675">
    <property type="entry name" value="Beta-grasp_dom_sf"/>
</dbReference>
<dbReference type="Proteomes" id="UP001174909">
    <property type="component" value="Unassembled WGS sequence"/>
</dbReference>
<keyword evidence="9" id="KW-1185">Reference proteome</keyword>
<gene>
    <name evidence="8" type="ORF">GBAR_LOCUS12888</name>
</gene>
<dbReference type="AlphaFoldDB" id="A0AA35S246"/>
<reference evidence="8" key="1">
    <citation type="submission" date="2023-03" db="EMBL/GenBank/DDBJ databases">
        <authorList>
            <person name="Steffen K."/>
            <person name="Cardenas P."/>
        </authorList>
    </citation>
    <scope>NUCLEOTIDE SEQUENCE</scope>
</reference>
<evidence type="ECO:0000259" key="7">
    <source>
        <dbReference type="PROSITE" id="PS51085"/>
    </source>
</evidence>
<keyword evidence="5" id="KW-0411">Iron-sulfur</keyword>
<sequence length="307" mass="33072">MPRTPRTDGDRGSQGSRGVAQHAVHAAQRPYRDFSRDGDPTVPSLRRQPGELVAAADAIRSLARSAKPGRRRNSQIRRRLSAAGRRPDIGAGGFFRGPAARRPPRSAAQTLCPPCRSRLFSPRNVTNGSGRGSVAQAQVKMTVNGEQVAREVSTRTLLVEFLRYDLGLTGTHVGCDTSQCGACNVHVDGQCVKACTMLAVQADGADVLTIEGVADGDTLHPMQAAFKEHHALQCGFCTPGMVMSALDLVKRNGKPSEAEIRAYLERQFLPLYRLPQHREGHRRRRRGDGGLGGEGADCPVQGGLQVV</sequence>